<dbReference type="Gene3D" id="2.120.10.30">
    <property type="entry name" value="TolB, C-terminal domain"/>
    <property type="match status" value="1"/>
</dbReference>
<dbReference type="InterPro" id="IPR003431">
    <property type="entry name" value="B-propeller_Phytase"/>
</dbReference>
<evidence type="ECO:0000259" key="1">
    <source>
        <dbReference type="PROSITE" id="PS51662"/>
    </source>
</evidence>
<dbReference type="AlphaFoldDB" id="A0A5M4FFY6"/>
<gene>
    <name evidence="2" type="ORF">ESP70_012840</name>
</gene>
<dbReference type="InterPro" id="IPR011042">
    <property type="entry name" value="6-blade_b-propeller_TolB-like"/>
</dbReference>
<evidence type="ECO:0000313" key="2">
    <source>
        <dbReference type="EMBL" id="KAA1398205.1"/>
    </source>
</evidence>
<comment type="caution">
    <text evidence="2">The sequence shown here is derived from an EMBL/GenBank/DDBJ whole genome shotgun (WGS) entry which is preliminary data.</text>
</comment>
<organism evidence="2 3">
    <name type="scientific">Aeromicrobium ginsengisoli</name>
    <dbReference type="NCBI Taxonomy" id="363867"/>
    <lineage>
        <taxon>Bacteria</taxon>
        <taxon>Bacillati</taxon>
        <taxon>Actinomycetota</taxon>
        <taxon>Actinomycetes</taxon>
        <taxon>Propionibacteriales</taxon>
        <taxon>Nocardioidaceae</taxon>
        <taxon>Aeromicrobium</taxon>
    </lineage>
</organism>
<dbReference type="GO" id="GO:0016158">
    <property type="term" value="F:inositol hexakisphosphate 3-phosphatase activity"/>
    <property type="evidence" value="ECO:0007669"/>
    <property type="project" value="InterPro"/>
</dbReference>
<dbReference type="Pfam" id="PF02333">
    <property type="entry name" value="Phytase"/>
    <property type="match status" value="2"/>
</dbReference>
<sequence length="451" mass="47882">MTSRCFPGAHLGDTLPSGSLVSVSRVTSPVRAVAALSLVLVPSLIAAPAFAHPRPTDQLVSVTATTETPGVYDDDAGGNGDADDPAIWVNRHDKAHSVVIGTAKNAGLKVYDLKGKLLQSIKAPAAPGPDDEAGRFNNVDIVHGFRLGGRTVDLAVTSDRGRDQIRSYVIDQHTGRLTDVTAANVPLAFSADQAAVNEQSTVYGLTTFKERGTAYVVGTRRHATDVGLFKLSTVGGKVTYKKVDTLDFPSTFRLPNGTTWSPCEEPGEGPQLEGLVVDEAAGTLYAAQEDIGLWQVKVGHGRFQGKPRSVERTKEFGVPATYDEQSEECVPSGADPGYGGRIAADTEGLTIYKTGRRSGTLLVSSQGDNTFYSYDRQTLRPLKHFAIVDGPAADGSQDCDGADTVSTPLPGYPHGLLVVQDGDNTPVELGDDGEARVNTNFKFLDAKILTR</sequence>
<dbReference type="EMBL" id="SDPQ02000002">
    <property type="protein sequence ID" value="KAA1398205.1"/>
    <property type="molecule type" value="Genomic_DNA"/>
</dbReference>
<dbReference type="OrthoDB" id="8696437at2"/>
<evidence type="ECO:0000313" key="3">
    <source>
        <dbReference type="Proteomes" id="UP000380867"/>
    </source>
</evidence>
<dbReference type="PROSITE" id="PS51662">
    <property type="entry name" value="BP_PHYTASE"/>
    <property type="match status" value="1"/>
</dbReference>
<reference evidence="2" key="1">
    <citation type="submission" date="2019-09" db="EMBL/GenBank/DDBJ databases">
        <authorList>
            <person name="Li J."/>
        </authorList>
    </citation>
    <scope>NUCLEOTIDE SEQUENCE [LARGE SCALE GENOMIC DNA]</scope>
    <source>
        <strain evidence="2">JCM 14732</strain>
    </source>
</reference>
<dbReference type="SUPFAM" id="SSF50956">
    <property type="entry name" value="Thermostable phytase (3-phytase)"/>
    <property type="match status" value="1"/>
</dbReference>
<dbReference type="Proteomes" id="UP000380867">
    <property type="component" value="Unassembled WGS sequence"/>
</dbReference>
<accession>A0A5M4FFY6</accession>
<protein>
    <submittedName>
        <fullName evidence="2">Phytase</fullName>
    </submittedName>
</protein>
<name>A0A5M4FFY6_9ACTN</name>
<keyword evidence="3" id="KW-1185">Reference proteome</keyword>
<proteinExistence type="predicted"/>
<feature type="domain" description="BPP" evidence="1">
    <location>
        <begin position="52"/>
        <end position="451"/>
    </location>
</feature>